<name>A0A545TZ34_9GAMM</name>
<sequence length="903" mass="99078">MSGLIRSGLIRSGLIRKELICRSEMRRERVRRQQQLNGLDYLEVGELSGDEPSLAGQRLLRVYFLGKAPVALTPANVKIEGGSRIRDINVVSVDVHTYRSVELDDYMLVSVDRAGDFSSYTLRVVERREDGQWQPHSAFDPRYDRLVFSFKADCPGDLDCLPAPPCPVEPVGEPDINYLAKDYGSFRQLILDRLALVMPQWRERHVPDIGIALAEVLAYAGDHLSYYQDAVATEAYLGTARKRISVRRHARLVDYPMHEGCNARTWVCVQTDTDLEQLDPGDMYFITGGALQGLGKVITEQDIASISPADYEVFEPMVDGSISIYRNHNKIRFYDWGDKECCLPKGAVRATLAGELAAGTAPAQPPCEADGEPDERQDADRPYPQDREQSPPDGLAAPAAEDPAVAPAPNPPPRLYLKPGDVLMFEEIVGPTTGMPGDADPKHRHAVRLSAVEAGIDPLNGCPVVHIEWGEADRLPFALCISSLGPPPDCEMINPVSIACGNVILVDHGRSRAEGLGSVPVDDTRACCKGEGVVGDTRLTAARYRPYLSRAPLTFSQPLAPALPAAQALDQDVRQALPQVALTSYLEQDVVFHWSVRRDLFASGPEDHHFVAEIDEDGRAHLRFGDDEAGEKPDAGMKFDSSYRVGNGVAGNVGAEAISHLVFRSLLSGVTLNARNPLPARGGTEAETLAEVKLFAPHTFRRDLQRAITAEDYAAIVAREFKHQVQRAAARLRWNGSWYEVLVAVDPYGSDEAGPELIAAVAAKLHRYRRIGHDLVVKSARKVPLDIEIRVCVLPNYLRGHVKAALLDLLSNRRLADGKLGFFHPDNLTFGEDIHLSRLVAVAQAVAGVQSVQVTKLQRQHQPPNQEIENGVLPLGPFEVARLDSDPSQPENGRLTLTVGGGR</sequence>
<protein>
    <submittedName>
        <fullName evidence="2">Putative baseplate assembly protein</fullName>
    </submittedName>
</protein>
<proteinExistence type="predicted"/>
<evidence type="ECO:0000313" key="3">
    <source>
        <dbReference type="Proteomes" id="UP000319732"/>
    </source>
</evidence>
<evidence type="ECO:0000313" key="2">
    <source>
        <dbReference type="EMBL" id="TQV82476.1"/>
    </source>
</evidence>
<comment type="caution">
    <text evidence="2">The sequence shown here is derived from an EMBL/GenBank/DDBJ whole genome shotgun (WGS) entry which is preliminary data.</text>
</comment>
<gene>
    <name evidence="2" type="ORF">FKG94_06965</name>
</gene>
<dbReference type="Proteomes" id="UP000319732">
    <property type="component" value="Unassembled WGS sequence"/>
</dbReference>
<dbReference type="EMBL" id="VHSG01000007">
    <property type="protein sequence ID" value="TQV82476.1"/>
    <property type="molecule type" value="Genomic_DNA"/>
</dbReference>
<feature type="region of interest" description="Disordered" evidence="1">
    <location>
        <begin position="358"/>
        <end position="413"/>
    </location>
</feature>
<dbReference type="AlphaFoldDB" id="A0A545TZ34"/>
<feature type="region of interest" description="Disordered" evidence="1">
    <location>
        <begin position="881"/>
        <end position="903"/>
    </location>
</feature>
<dbReference type="OrthoDB" id="9796131at2"/>
<accession>A0A545TZ34</accession>
<feature type="compositionally biased region" description="Basic and acidic residues" evidence="1">
    <location>
        <begin position="374"/>
        <end position="390"/>
    </location>
</feature>
<evidence type="ECO:0000256" key="1">
    <source>
        <dbReference type="SAM" id="MobiDB-lite"/>
    </source>
</evidence>
<dbReference type="NCBIfam" id="TIGR02243">
    <property type="entry name" value="putative baseplate assembly protein"/>
    <property type="match status" value="1"/>
</dbReference>
<keyword evidence="3" id="KW-1185">Reference proteome</keyword>
<dbReference type="InterPro" id="IPR011749">
    <property type="entry name" value="CHP02243"/>
</dbReference>
<organism evidence="2 3">
    <name type="scientific">Exilibacterium tricleocarpae</name>
    <dbReference type="NCBI Taxonomy" id="2591008"/>
    <lineage>
        <taxon>Bacteria</taxon>
        <taxon>Pseudomonadati</taxon>
        <taxon>Pseudomonadota</taxon>
        <taxon>Gammaproteobacteria</taxon>
        <taxon>Cellvibrionales</taxon>
        <taxon>Cellvibrionaceae</taxon>
        <taxon>Exilibacterium</taxon>
    </lineage>
</organism>
<feature type="compositionally biased region" description="Low complexity" evidence="1">
    <location>
        <begin position="391"/>
        <end position="405"/>
    </location>
</feature>
<reference evidence="2 3" key="1">
    <citation type="submission" date="2019-06" db="EMBL/GenBank/DDBJ databases">
        <title>Whole genome sequence for Cellvibrionaceae sp. R142.</title>
        <authorList>
            <person name="Wang G."/>
        </authorList>
    </citation>
    <scope>NUCLEOTIDE SEQUENCE [LARGE SCALE GENOMIC DNA]</scope>
    <source>
        <strain evidence="2 3">R142</strain>
    </source>
</reference>
<dbReference type="RefSeq" id="WP_142903492.1">
    <property type="nucleotide sequence ID" value="NZ_ML660090.1"/>
</dbReference>